<evidence type="ECO:0000313" key="2">
    <source>
        <dbReference type="Proteomes" id="UP000282971"/>
    </source>
</evidence>
<dbReference type="RefSeq" id="WP_127745631.1">
    <property type="nucleotide sequence ID" value="NZ_SACN01000003.1"/>
</dbReference>
<evidence type="ECO:0000313" key="1">
    <source>
        <dbReference type="EMBL" id="RVT90375.1"/>
    </source>
</evidence>
<sequence length="65" mass="6915">MTKGSDDFRRSVAARAAELTGVDKTAVLAELSADGRTHHAASRQLAAAIEQAIRELEKSTGQDMC</sequence>
<accession>A0A437LYD6</accession>
<gene>
    <name evidence="1" type="ORF">EOD43_19110</name>
</gene>
<proteinExistence type="predicted"/>
<protein>
    <submittedName>
        <fullName evidence="1">Uncharacterized protein</fullName>
    </submittedName>
</protein>
<name>A0A437LYD6_9SPHN</name>
<comment type="caution">
    <text evidence="1">The sequence shown here is derived from an EMBL/GenBank/DDBJ whole genome shotgun (WGS) entry which is preliminary data.</text>
</comment>
<organism evidence="1 2">
    <name type="scientific">Sphingomonas crocodyli</name>
    <dbReference type="NCBI Taxonomy" id="1979270"/>
    <lineage>
        <taxon>Bacteria</taxon>
        <taxon>Pseudomonadati</taxon>
        <taxon>Pseudomonadota</taxon>
        <taxon>Alphaproteobacteria</taxon>
        <taxon>Sphingomonadales</taxon>
        <taxon>Sphingomonadaceae</taxon>
        <taxon>Sphingomonas</taxon>
    </lineage>
</organism>
<dbReference type="EMBL" id="SACN01000003">
    <property type="protein sequence ID" value="RVT90375.1"/>
    <property type="molecule type" value="Genomic_DNA"/>
</dbReference>
<reference evidence="1 2" key="1">
    <citation type="submission" date="2019-01" db="EMBL/GenBank/DDBJ databases">
        <authorList>
            <person name="Chen W.-M."/>
        </authorList>
    </citation>
    <scope>NUCLEOTIDE SEQUENCE [LARGE SCALE GENOMIC DNA]</scope>
    <source>
        <strain evidence="1 2">CCP-7</strain>
    </source>
</reference>
<dbReference type="Proteomes" id="UP000282971">
    <property type="component" value="Unassembled WGS sequence"/>
</dbReference>
<dbReference type="AlphaFoldDB" id="A0A437LYD6"/>
<keyword evidence="2" id="KW-1185">Reference proteome</keyword>